<dbReference type="InterPro" id="IPR002509">
    <property type="entry name" value="NODB_dom"/>
</dbReference>
<dbReference type="PROSITE" id="PS51677">
    <property type="entry name" value="NODB"/>
    <property type="match status" value="1"/>
</dbReference>
<evidence type="ECO:0000256" key="1">
    <source>
        <dbReference type="ARBA" id="ARBA00004613"/>
    </source>
</evidence>
<keyword evidence="2 3" id="KW-0732">Signal</keyword>
<feature type="domain" description="NodB homology" evidence="4">
    <location>
        <begin position="94"/>
        <end position="322"/>
    </location>
</feature>
<dbReference type="GO" id="GO:0005975">
    <property type="term" value="P:carbohydrate metabolic process"/>
    <property type="evidence" value="ECO:0007669"/>
    <property type="project" value="InterPro"/>
</dbReference>
<evidence type="ECO:0000256" key="3">
    <source>
        <dbReference type="SAM" id="SignalP"/>
    </source>
</evidence>
<dbReference type="Proteomes" id="UP000262583">
    <property type="component" value="Chromosome"/>
</dbReference>
<evidence type="ECO:0000259" key="4">
    <source>
        <dbReference type="PROSITE" id="PS51677"/>
    </source>
</evidence>
<proteinExistence type="predicted"/>
<dbReference type="Pfam" id="PF25275">
    <property type="entry name" value="Golvesin_C"/>
    <property type="match status" value="3"/>
</dbReference>
<feature type="chain" id="PRO_5016281459" evidence="3">
    <location>
        <begin position="31"/>
        <end position="697"/>
    </location>
</feature>
<dbReference type="InterPro" id="IPR033803">
    <property type="entry name" value="CBD-like_Golvesin-Xly"/>
</dbReference>
<evidence type="ECO:0000256" key="2">
    <source>
        <dbReference type="ARBA" id="ARBA00022729"/>
    </source>
</evidence>
<dbReference type="GO" id="GO:0005576">
    <property type="term" value="C:extracellular region"/>
    <property type="evidence" value="ECO:0007669"/>
    <property type="project" value="UniProtKB-SubCell"/>
</dbReference>
<dbReference type="GO" id="GO:0016810">
    <property type="term" value="F:hydrolase activity, acting on carbon-nitrogen (but not peptide) bonds"/>
    <property type="evidence" value="ECO:0007669"/>
    <property type="project" value="InterPro"/>
</dbReference>
<dbReference type="AlphaFoldDB" id="A0A2Z4Y2H8"/>
<dbReference type="InterPro" id="IPR011330">
    <property type="entry name" value="Glyco_hydro/deAcase_b/a-brl"/>
</dbReference>
<dbReference type="SUPFAM" id="SSF88713">
    <property type="entry name" value="Glycoside hydrolase/deacetylase"/>
    <property type="match status" value="1"/>
</dbReference>
<protein>
    <submittedName>
        <fullName evidence="5">Polysaccharide deacetylase</fullName>
    </submittedName>
</protein>
<feature type="signal peptide" evidence="3">
    <location>
        <begin position="1"/>
        <end position="30"/>
    </location>
</feature>
<reference evidence="5 6" key="1">
    <citation type="submission" date="2018-05" db="EMBL/GenBank/DDBJ databases">
        <title>A metagenomic window into the 2 km-deep terrestrial subsurface aquifer revealed taxonomically and functionally diverse microbial community comprising novel uncultured bacterial lineages.</title>
        <authorList>
            <person name="Kadnikov V.V."/>
            <person name="Mardanov A.V."/>
            <person name="Beletsky A.V."/>
            <person name="Banks D."/>
            <person name="Pimenov N.V."/>
            <person name="Frank Y.A."/>
            <person name="Karnachuk O.V."/>
            <person name="Ravin N.V."/>
        </authorList>
    </citation>
    <scope>NUCLEOTIDE SEQUENCE [LARGE SCALE GENOMIC DNA]</scope>
    <source>
        <strain evidence="5">BY</strain>
    </source>
</reference>
<organism evidence="5 6">
    <name type="scientific">Sumerlaea chitinivorans</name>
    <dbReference type="NCBI Taxonomy" id="2250252"/>
    <lineage>
        <taxon>Bacteria</taxon>
        <taxon>Candidatus Sumerlaeota</taxon>
        <taxon>Candidatus Sumerlaeia</taxon>
        <taxon>Candidatus Sumerlaeales</taxon>
        <taxon>Candidatus Sumerlaeaceae</taxon>
        <taxon>Candidatus Sumerlaea</taxon>
    </lineage>
</organism>
<name>A0A2Z4Y2H8_SUMC1</name>
<dbReference type="InterPro" id="IPR051398">
    <property type="entry name" value="Polysacch_Deacetylase"/>
</dbReference>
<dbReference type="KEGG" id="schv:BRCON_0126"/>
<evidence type="ECO:0000313" key="6">
    <source>
        <dbReference type="Proteomes" id="UP000262583"/>
    </source>
</evidence>
<evidence type="ECO:0000313" key="5">
    <source>
        <dbReference type="EMBL" id="AXA34903.1"/>
    </source>
</evidence>
<dbReference type="Pfam" id="PF01522">
    <property type="entry name" value="Polysacc_deac_1"/>
    <property type="match status" value="1"/>
</dbReference>
<comment type="subcellular location">
    <subcellularLocation>
        <location evidence="1">Secreted</location>
    </subcellularLocation>
</comment>
<dbReference type="EMBL" id="CP030759">
    <property type="protein sequence ID" value="AXA34903.1"/>
    <property type="molecule type" value="Genomic_DNA"/>
</dbReference>
<accession>A0A2Z4Y2H8</accession>
<dbReference type="PANTHER" id="PTHR34216:SF3">
    <property type="entry name" value="POLY-BETA-1,6-N-ACETYL-D-GLUCOSAMINE N-DEACETYLASE"/>
    <property type="match status" value="1"/>
</dbReference>
<dbReference type="PANTHER" id="PTHR34216">
    <property type="match status" value="1"/>
</dbReference>
<dbReference type="Gene3D" id="3.20.20.370">
    <property type="entry name" value="Glycoside hydrolase/deacetylase"/>
    <property type="match status" value="1"/>
</dbReference>
<gene>
    <name evidence="5" type="ORF">BRCON_0126</name>
</gene>
<sequence length="697" mass="74681">MAGIFGLAKQFCRLASVLLLASSASLSAFAQGTSARVFMFHETKFYDGQVAATSDVYPDNFRDMLEFLARAGYNVIPVSQLVEWHKGNATIPTNAVVLTFDDNYIGNHQYAHPIMQELVMPGTFFAHTGYVGGPTSRDHGTWAQLDFCEKWGLVTCESHTVTHPYLTQTSNLTYELVNSKQAIESNLGKTCRYLAYPFGDYNSTVIAAAQAAGYEAAFTTKGGLNYLTTPRYELNRNGIGIDVTLKGFKSILGYTGSDSGGPIIIDNADSGFTVTGTWSTLGSASSNYGHYGTNYRQANVAATQSATARFTPTLPTTGYYDVFTWYQAPTDPYLNTDRALYRIAHKNGTTTVYVNQRINKACWYYLGRYQFNSGTSGYVEISNQASTGSYVCADAVKFQPVSSTAPTPLANPIIVDNSTSGQFSTTGTWSDSTSGYPYGTNCKVALGSSGAATATASWTATIPRHGVYEIGVWFTTSNATYRSSQVPYTVAAVGGNKTILVNQQDSAGGAKRFVNLGTFRLAAGTYPVVTVSNAIGSSTQYVSADAVRIRWVANAPTFTSDNTSGAAYFATTGTWTVSANAGYYGTNSLIAQAAGGLKTATWKFNLPVAGIYEPSVWWVAASDAYRSTSVPYTITHASGTATVYKNQTTAGSVFNALGQWTFNAGLSVPAVQVSTNIADPNDYVSADAARMTYLGPQ</sequence>
<dbReference type="CDD" id="cd10918">
    <property type="entry name" value="CE4_NodB_like_5s_6s"/>
    <property type="match status" value="1"/>
</dbReference>